<keyword evidence="1" id="KW-0472">Membrane</keyword>
<accession>A0A3A4F3W8</accession>
<keyword evidence="1" id="KW-1133">Transmembrane helix</keyword>
<feature type="transmembrane region" description="Helical" evidence="1">
    <location>
        <begin position="21"/>
        <end position="40"/>
    </location>
</feature>
<gene>
    <name evidence="2" type="ORF">D3250_01575</name>
</gene>
<evidence type="ECO:0000313" key="3">
    <source>
        <dbReference type="Proteomes" id="UP000266615"/>
    </source>
</evidence>
<keyword evidence="1" id="KW-0812">Transmembrane</keyword>
<dbReference type="OrthoDB" id="5125407at2"/>
<dbReference type="RefSeq" id="WP_119901605.1">
    <property type="nucleotide sequence ID" value="NZ_QYZP01000001.1"/>
</dbReference>
<evidence type="ECO:0000256" key="1">
    <source>
        <dbReference type="SAM" id="Phobius"/>
    </source>
</evidence>
<evidence type="ECO:0000313" key="2">
    <source>
        <dbReference type="EMBL" id="RJN32558.1"/>
    </source>
</evidence>
<comment type="caution">
    <text evidence="2">The sequence shown here is derived from an EMBL/GenBank/DDBJ whole genome shotgun (WGS) entry which is preliminary data.</text>
</comment>
<dbReference type="AlphaFoldDB" id="A0A3A4F3W8"/>
<protein>
    <submittedName>
        <fullName evidence="2">Uncharacterized protein</fullName>
    </submittedName>
</protein>
<proteinExistence type="predicted"/>
<dbReference type="Proteomes" id="UP000266615">
    <property type="component" value="Unassembled WGS sequence"/>
</dbReference>
<dbReference type="EMBL" id="QYZP01000001">
    <property type="protein sequence ID" value="RJN32558.1"/>
    <property type="molecule type" value="Genomic_DNA"/>
</dbReference>
<organism evidence="2 3">
    <name type="scientific">Nesterenkonia natronophila</name>
    <dbReference type="NCBI Taxonomy" id="2174932"/>
    <lineage>
        <taxon>Bacteria</taxon>
        <taxon>Bacillati</taxon>
        <taxon>Actinomycetota</taxon>
        <taxon>Actinomycetes</taxon>
        <taxon>Micrococcales</taxon>
        <taxon>Micrococcaceae</taxon>
        <taxon>Nesterenkonia</taxon>
    </lineage>
</organism>
<sequence>MPSETQHRKVSVRTAPKLVPFLVGAVLVAFTTAVIVVYNTPEDPNYSRASSLGYITLVLCMPALALAATAWLVLDKVLRRRSTTYDIKPAGER</sequence>
<keyword evidence="3" id="KW-1185">Reference proteome</keyword>
<name>A0A3A4F3W8_9MICC</name>
<reference evidence="2 3" key="1">
    <citation type="submission" date="2018-09" db="EMBL/GenBank/DDBJ databases">
        <title>Nesterenkonia natronophila sp. nov., an alkaliphilic actinobacteriume isolated from a soda lake, and emended description of the genus Nesterenkonia.</title>
        <authorList>
            <person name="Menes R.J."/>
            <person name="Iriarte A."/>
        </authorList>
    </citation>
    <scope>NUCLEOTIDE SEQUENCE [LARGE SCALE GENOMIC DNA]</scope>
    <source>
        <strain evidence="2 3">M8</strain>
    </source>
</reference>
<feature type="transmembrane region" description="Helical" evidence="1">
    <location>
        <begin position="52"/>
        <end position="74"/>
    </location>
</feature>